<gene>
    <name evidence="2" type="ORF">NQ318_013528</name>
</gene>
<evidence type="ECO:0000313" key="3">
    <source>
        <dbReference type="Proteomes" id="UP001162162"/>
    </source>
</evidence>
<dbReference type="AlphaFoldDB" id="A0AAV8YC93"/>
<dbReference type="Proteomes" id="UP001162162">
    <property type="component" value="Unassembled WGS sequence"/>
</dbReference>
<name>A0AAV8YC93_9CUCU</name>
<organism evidence="2 3">
    <name type="scientific">Aromia moschata</name>
    <dbReference type="NCBI Taxonomy" id="1265417"/>
    <lineage>
        <taxon>Eukaryota</taxon>
        <taxon>Metazoa</taxon>
        <taxon>Ecdysozoa</taxon>
        <taxon>Arthropoda</taxon>
        <taxon>Hexapoda</taxon>
        <taxon>Insecta</taxon>
        <taxon>Pterygota</taxon>
        <taxon>Neoptera</taxon>
        <taxon>Endopterygota</taxon>
        <taxon>Coleoptera</taxon>
        <taxon>Polyphaga</taxon>
        <taxon>Cucujiformia</taxon>
        <taxon>Chrysomeloidea</taxon>
        <taxon>Cerambycidae</taxon>
        <taxon>Cerambycinae</taxon>
        <taxon>Callichromatini</taxon>
        <taxon>Aromia</taxon>
    </lineage>
</organism>
<feature type="chain" id="PRO_5043956267" description="Receptor ligand binding region domain-containing protein" evidence="1">
    <location>
        <begin position="22"/>
        <end position="302"/>
    </location>
</feature>
<dbReference type="EMBL" id="JAPWTK010000129">
    <property type="protein sequence ID" value="KAJ8948874.1"/>
    <property type="molecule type" value="Genomic_DNA"/>
</dbReference>
<accession>A0AAV8YC93</accession>
<sequence length="302" mass="34637">MLNCSSLLTLLVFSLIEQGSSNVMLSSTNQTLTRHSLSLCIVEACRRFFSTDFETITFSQPLAQVNANVQSSIMVSHILLPLLGEENRWTFFIKNLLDFSTSTPHEKSYSYIIQIRKEGELAENVKRLKKFFSWNPHAKFLVMSPTVFSNPRRMAVKAIRVLWEHNVINAAVLLVNGKDMKRYDVYTWEPYSNSSCADNFGTTRAVDSCSFGIIEGDRSWFEEKISKKLYNCSVKVNYIKWPPYMKEVTNGLQYWISRFNSGSDFVVIFIYSINNTFVLVFSFSLTSAPPIFCYDPTNIPSI</sequence>
<keyword evidence="3" id="KW-1185">Reference proteome</keyword>
<feature type="signal peptide" evidence="1">
    <location>
        <begin position="1"/>
        <end position="21"/>
    </location>
</feature>
<comment type="caution">
    <text evidence="2">The sequence shown here is derived from an EMBL/GenBank/DDBJ whole genome shotgun (WGS) entry which is preliminary data.</text>
</comment>
<evidence type="ECO:0000256" key="1">
    <source>
        <dbReference type="SAM" id="SignalP"/>
    </source>
</evidence>
<keyword evidence="1" id="KW-0732">Signal</keyword>
<protein>
    <recommendedName>
        <fullName evidence="4">Receptor ligand binding region domain-containing protein</fullName>
    </recommendedName>
</protein>
<evidence type="ECO:0008006" key="4">
    <source>
        <dbReference type="Google" id="ProtNLM"/>
    </source>
</evidence>
<evidence type="ECO:0000313" key="2">
    <source>
        <dbReference type="EMBL" id="KAJ8948874.1"/>
    </source>
</evidence>
<proteinExistence type="predicted"/>
<reference evidence="2" key="1">
    <citation type="journal article" date="2023" name="Insect Mol. Biol.">
        <title>Genome sequencing provides insights into the evolution of gene families encoding plant cell wall-degrading enzymes in longhorned beetles.</title>
        <authorList>
            <person name="Shin N.R."/>
            <person name="Okamura Y."/>
            <person name="Kirsch R."/>
            <person name="Pauchet Y."/>
        </authorList>
    </citation>
    <scope>NUCLEOTIDE SEQUENCE</scope>
    <source>
        <strain evidence="2">AMC_N1</strain>
    </source>
</reference>